<keyword evidence="1" id="KW-0812">Transmembrane</keyword>
<reference evidence="4" key="1">
    <citation type="submission" date="2016-10" db="EMBL/GenBank/DDBJ databases">
        <authorList>
            <person name="Varghese N."/>
            <person name="Submissions S."/>
        </authorList>
    </citation>
    <scope>NUCLEOTIDE SEQUENCE [LARGE SCALE GENOMIC DNA]</scope>
    <source>
        <strain evidence="4">DSM 44208</strain>
    </source>
</reference>
<organism evidence="3 4">
    <name type="scientific">Geodermatophilus dictyosporus</name>
    <dbReference type="NCBI Taxonomy" id="1523247"/>
    <lineage>
        <taxon>Bacteria</taxon>
        <taxon>Bacillati</taxon>
        <taxon>Actinomycetota</taxon>
        <taxon>Actinomycetes</taxon>
        <taxon>Geodermatophilales</taxon>
        <taxon>Geodermatophilaceae</taxon>
        <taxon>Geodermatophilus</taxon>
    </lineage>
</organism>
<dbReference type="Proteomes" id="UP000198857">
    <property type="component" value="Unassembled WGS sequence"/>
</dbReference>
<name>A0A1I5LNX5_9ACTN</name>
<keyword evidence="1" id="KW-1133">Transmembrane helix</keyword>
<evidence type="ECO:0000259" key="2">
    <source>
        <dbReference type="Pfam" id="PF13400"/>
    </source>
</evidence>
<dbReference type="Pfam" id="PF13400">
    <property type="entry name" value="Tad"/>
    <property type="match status" value="1"/>
</dbReference>
<dbReference type="AlphaFoldDB" id="A0A1I5LNX5"/>
<evidence type="ECO:0000313" key="4">
    <source>
        <dbReference type="Proteomes" id="UP000198857"/>
    </source>
</evidence>
<keyword evidence="4" id="KW-1185">Reference proteome</keyword>
<dbReference type="RefSeq" id="WP_169063960.1">
    <property type="nucleotide sequence ID" value="NZ_FOWQ01000002.1"/>
</dbReference>
<evidence type="ECO:0000313" key="3">
    <source>
        <dbReference type="EMBL" id="SFO98873.1"/>
    </source>
</evidence>
<proteinExistence type="predicted"/>
<protein>
    <submittedName>
        <fullName evidence="3">Putative Flp pilus-assembly TadE/G-like</fullName>
    </submittedName>
</protein>
<keyword evidence="1" id="KW-0472">Membrane</keyword>
<dbReference type="InterPro" id="IPR028087">
    <property type="entry name" value="Tad_N"/>
</dbReference>
<gene>
    <name evidence="3" type="ORF">SAMN05660464_1829</name>
</gene>
<feature type="transmembrane region" description="Helical" evidence="1">
    <location>
        <begin position="12"/>
        <end position="34"/>
    </location>
</feature>
<feature type="domain" description="Putative Flp pilus-assembly TadG-like N-terminal" evidence="2">
    <location>
        <begin position="11"/>
        <end position="57"/>
    </location>
</feature>
<dbReference type="EMBL" id="FOWQ01000002">
    <property type="protein sequence ID" value="SFO98873.1"/>
    <property type="molecule type" value="Genomic_DNA"/>
</dbReference>
<sequence length="143" mass="14495">MPAGSVEGERGSALPFVLVCWLVAAFMALGAIAASDAVLEHQDVQAVCDGAALAAANRTDEGRVYASGVGEQLPLTGETARTAVADHLADGGSTLDAWAAQTDGVEVTVRCARSVEVAFGWLFLGGRPLEVTAVASARAPTLG</sequence>
<evidence type="ECO:0000256" key="1">
    <source>
        <dbReference type="SAM" id="Phobius"/>
    </source>
</evidence>
<accession>A0A1I5LNX5</accession>